<gene>
    <name evidence="1" type="ORF">METZ01_LOCUS296679</name>
</gene>
<feature type="non-terminal residue" evidence="1">
    <location>
        <position position="1"/>
    </location>
</feature>
<organism evidence="1">
    <name type="scientific">marine metagenome</name>
    <dbReference type="NCBI Taxonomy" id="408172"/>
    <lineage>
        <taxon>unclassified sequences</taxon>
        <taxon>metagenomes</taxon>
        <taxon>ecological metagenomes</taxon>
    </lineage>
</organism>
<accession>A0A382M766</accession>
<evidence type="ECO:0000313" key="1">
    <source>
        <dbReference type="EMBL" id="SVC43825.1"/>
    </source>
</evidence>
<sequence length="22" mass="2423">VAHRRSAIGLSNMWLSPPITIC</sequence>
<dbReference type="AlphaFoldDB" id="A0A382M766"/>
<proteinExistence type="predicted"/>
<name>A0A382M766_9ZZZZ</name>
<protein>
    <submittedName>
        <fullName evidence="1">Uncharacterized protein</fullName>
    </submittedName>
</protein>
<reference evidence="1" key="1">
    <citation type="submission" date="2018-05" db="EMBL/GenBank/DDBJ databases">
        <authorList>
            <person name="Lanie J.A."/>
            <person name="Ng W.-L."/>
            <person name="Kazmierczak K.M."/>
            <person name="Andrzejewski T.M."/>
            <person name="Davidsen T.M."/>
            <person name="Wayne K.J."/>
            <person name="Tettelin H."/>
            <person name="Glass J.I."/>
            <person name="Rusch D."/>
            <person name="Podicherti R."/>
            <person name="Tsui H.-C.T."/>
            <person name="Winkler M.E."/>
        </authorList>
    </citation>
    <scope>NUCLEOTIDE SEQUENCE</scope>
</reference>
<dbReference type="EMBL" id="UINC01091222">
    <property type="protein sequence ID" value="SVC43825.1"/>
    <property type="molecule type" value="Genomic_DNA"/>
</dbReference>